<dbReference type="CDD" id="cd22231">
    <property type="entry name" value="RHH_NikR_HicB-like"/>
    <property type="match status" value="1"/>
</dbReference>
<dbReference type="EMBL" id="JAUEQX010000025">
    <property type="protein sequence ID" value="MDW3779895.1"/>
    <property type="molecule type" value="Genomic_DNA"/>
</dbReference>
<feature type="domain" description="HicB-like antitoxin of toxin-antitoxin system" evidence="1">
    <location>
        <begin position="3"/>
        <end position="128"/>
    </location>
</feature>
<proteinExistence type="predicted"/>
<dbReference type="InterPro" id="IPR035069">
    <property type="entry name" value="TTHA1013/TTHA0281-like"/>
</dbReference>
<sequence>MFYPIAIEAGDEKHAYGVIVPDLPGCFSAGDTLDDAIYSAKEAITGHIELLVELEQDIPTVSTVAELAKDPQYSDYTWALVEIDMTRLLGGSEKINVTLPKSLIDRIDRCVASNPEFKSRSGFLAQAALERVTATRKKGTQAGTKK</sequence>
<organism evidence="2 3">
    <name type="scientific">Kluyvera cryocrescens</name>
    <name type="common">Kluyvera citrophila</name>
    <dbReference type="NCBI Taxonomy" id="580"/>
    <lineage>
        <taxon>Bacteria</taxon>
        <taxon>Pseudomonadati</taxon>
        <taxon>Pseudomonadota</taxon>
        <taxon>Gammaproteobacteria</taxon>
        <taxon>Enterobacterales</taxon>
        <taxon>Enterobacteriaceae</taxon>
        <taxon>Kluyvera</taxon>
    </lineage>
</organism>
<evidence type="ECO:0000313" key="2">
    <source>
        <dbReference type="EMBL" id="MDW3779895.1"/>
    </source>
</evidence>
<protein>
    <submittedName>
        <fullName evidence="2">Type II toxin-antitoxin system HicB family antitoxin</fullName>
    </submittedName>
</protein>
<reference evidence="2" key="1">
    <citation type="journal article" date="2023" name="J Glob Antimicrob Resist">
        <title>Emergence of NDM-1 and KPC-3 carbapenemases in Kluyvera cryocrescens: Investigating genetic heterogeneity and acquisition routes of blaNDM-1 in Enterobacterales species in Portugal.</title>
        <authorList>
            <person name="Loiodice M."/>
            <person name="Ribeiro M."/>
            <person name="Peixe L."/>
            <person name="Novais A."/>
        </authorList>
    </citation>
    <scope>NUCLEOTIDE SEQUENCE</scope>
    <source>
        <strain evidence="2">K629</strain>
    </source>
</reference>
<dbReference type="SUPFAM" id="SSF143100">
    <property type="entry name" value="TTHA1013/TTHA0281-like"/>
    <property type="match status" value="1"/>
</dbReference>
<dbReference type="AlphaFoldDB" id="A0AAW9CF43"/>
<evidence type="ECO:0000259" key="1">
    <source>
        <dbReference type="Pfam" id="PF15919"/>
    </source>
</evidence>
<dbReference type="GeneID" id="99775835"/>
<dbReference type="Gene3D" id="3.30.160.250">
    <property type="match status" value="1"/>
</dbReference>
<gene>
    <name evidence="2" type="ORF">QWU01_24150</name>
</gene>
<dbReference type="RefSeq" id="WP_061279351.1">
    <property type="nucleotide sequence ID" value="NZ_JAUEQX010000025.1"/>
</dbReference>
<dbReference type="Proteomes" id="UP001276300">
    <property type="component" value="Unassembled WGS sequence"/>
</dbReference>
<accession>A0AAW9CF43</accession>
<dbReference type="Pfam" id="PF15919">
    <property type="entry name" value="HicB_lk_antitox"/>
    <property type="match status" value="1"/>
</dbReference>
<evidence type="ECO:0000313" key="3">
    <source>
        <dbReference type="Proteomes" id="UP001276300"/>
    </source>
</evidence>
<comment type="caution">
    <text evidence="2">The sequence shown here is derived from an EMBL/GenBank/DDBJ whole genome shotgun (WGS) entry which is preliminary data.</text>
</comment>
<dbReference type="InterPro" id="IPR031807">
    <property type="entry name" value="HicB-like"/>
</dbReference>
<name>A0AAW9CF43_KLUCR</name>